<dbReference type="RefSeq" id="WP_150655830.1">
    <property type="nucleotide sequence ID" value="NZ_CABVJH010000002.1"/>
</dbReference>
<reference evidence="2 3" key="1">
    <citation type="submission" date="2019-09" db="EMBL/GenBank/DDBJ databases">
        <authorList>
            <person name="Chandra G."/>
            <person name="Truman W A."/>
        </authorList>
    </citation>
    <scope>NUCLEOTIDE SEQUENCE [LARGE SCALE GENOMIC DNA]</scope>
    <source>
        <strain evidence="2">PS943</strain>
    </source>
</reference>
<feature type="transmembrane region" description="Helical" evidence="1">
    <location>
        <begin position="99"/>
        <end position="120"/>
    </location>
</feature>
<keyword evidence="1" id="KW-1133">Transmembrane helix</keyword>
<evidence type="ECO:0000256" key="1">
    <source>
        <dbReference type="SAM" id="Phobius"/>
    </source>
</evidence>
<keyword evidence="1" id="KW-0472">Membrane</keyword>
<sequence>MSAATDKAMTTILLSGSLAQIFGREHFRLLETGTVAEAFSALKHTIAGFEDFIRDAARKGLRFAIFRNRENVGETEFTLSGTSEIRIVPVIAGSKSGGIFQTVLGVVLIAASVIMTAISGGTASPFAAGMMQVGIAMVIGGVIQMLTPVPSSKSGSQQEQASTENKPSYLFNGAFNSTQQGLPVPVIYGQMLAGSSVITVGTWSEALPT</sequence>
<dbReference type="AlphaFoldDB" id="A0A5E7W432"/>
<evidence type="ECO:0000313" key="3">
    <source>
        <dbReference type="Proteomes" id="UP000325645"/>
    </source>
</evidence>
<organism evidence="2 3">
    <name type="scientific">Pseudomonas fluorescens</name>
    <dbReference type="NCBI Taxonomy" id="294"/>
    <lineage>
        <taxon>Bacteria</taxon>
        <taxon>Pseudomonadati</taxon>
        <taxon>Pseudomonadota</taxon>
        <taxon>Gammaproteobacteria</taxon>
        <taxon>Pseudomonadales</taxon>
        <taxon>Pseudomonadaceae</taxon>
        <taxon>Pseudomonas</taxon>
    </lineage>
</organism>
<dbReference type="InterPro" id="IPR012675">
    <property type="entry name" value="Beta-grasp_dom_sf"/>
</dbReference>
<dbReference type="Proteomes" id="UP000325645">
    <property type="component" value="Unassembled WGS sequence"/>
</dbReference>
<evidence type="ECO:0008006" key="4">
    <source>
        <dbReference type="Google" id="ProtNLM"/>
    </source>
</evidence>
<dbReference type="Gene3D" id="3.10.20.30">
    <property type="match status" value="1"/>
</dbReference>
<feature type="transmembrane region" description="Helical" evidence="1">
    <location>
        <begin position="126"/>
        <end position="146"/>
    </location>
</feature>
<name>A0A5E7W432_PSEFL</name>
<gene>
    <name evidence="2" type="ORF">PS943_01481</name>
</gene>
<keyword evidence="1" id="KW-0812">Transmembrane</keyword>
<dbReference type="EMBL" id="CABVJH010000002">
    <property type="protein sequence ID" value="VVQ29752.1"/>
    <property type="molecule type" value="Genomic_DNA"/>
</dbReference>
<accession>A0A5E7W432</accession>
<protein>
    <recommendedName>
        <fullName evidence="4">Phage tail protein</fullName>
    </recommendedName>
</protein>
<proteinExistence type="predicted"/>
<evidence type="ECO:0000313" key="2">
    <source>
        <dbReference type="EMBL" id="VVQ29752.1"/>
    </source>
</evidence>